<evidence type="ECO:0000256" key="4">
    <source>
        <dbReference type="ARBA" id="ARBA00022490"/>
    </source>
</evidence>
<dbReference type="InterPro" id="IPR013114">
    <property type="entry name" value="FabA_FabZ"/>
</dbReference>
<reference evidence="11 12" key="1">
    <citation type="submission" date="2021-02" db="EMBL/GenBank/DDBJ databases">
        <title>Alicyclobacillus curvatus sp. nov. and Alicyclobacillus mengziensis sp. nov., two acidophilic bacteria isolated from acid mine drainage.</title>
        <authorList>
            <person name="Huang Y."/>
        </authorList>
    </citation>
    <scope>NUCLEOTIDE SEQUENCE [LARGE SCALE GENOMIC DNA]</scope>
    <source>
        <strain evidence="11 12">S30H14</strain>
    </source>
</reference>
<comment type="function">
    <text evidence="9 10">Involved in unsaturated fatty acids biosynthesis. Catalyzes the dehydration of short chain beta-hydroxyacyl-ACPs and long chain saturated and unsaturated beta-hydroxyacyl-ACPs.</text>
</comment>
<dbReference type="GO" id="GO:0009245">
    <property type="term" value="P:lipid A biosynthetic process"/>
    <property type="evidence" value="ECO:0007669"/>
    <property type="project" value="UniProtKB-UniRule"/>
</dbReference>
<dbReference type="EMBL" id="CP071182">
    <property type="protein sequence ID" value="QSO47553.1"/>
    <property type="molecule type" value="Genomic_DNA"/>
</dbReference>
<dbReference type="HAMAP" id="MF_00406">
    <property type="entry name" value="FabZ"/>
    <property type="match status" value="1"/>
</dbReference>
<dbReference type="PANTHER" id="PTHR30272">
    <property type="entry name" value="3-HYDROXYACYL-[ACYL-CARRIER-PROTEIN] DEHYDRATASE"/>
    <property type="match status" value="1"/>
</dbReference>
<comment type="subcellular location">
    <subcellularLocation>
        <location evidence="2 10">Cytoplasm</location>
    </subcellularLocation>
</comment>
<evidence type="ECO:0000256" key="10">
    <source>
        <dbReference type="HAMAP-Rule" id="MF_00406"/>
    </source>
</evidence>
<keyword evidence="4 10" id="KW-0963">Cytoplasm</keyword>
<dbReference type="InterPro" id="IPR010084">
    <property type="entry name" value="FabZ"/>
</dbReference>
<dbReference type="GO" id="GO:0016020">
    <property type="term" value="C:membrane"/>
    <property type="evidence" value="ECO:0007669"/>
    <property type="project" value="GOC"/>
</dbReference>
<accession>A0A9X7Z7T1</accession>
<evidence type="ECO:0000256" key="1">
    <source>
        <dbReference type="ARBA" id="ARBA00001055"/>
    </source>
</evidence>
<dbReference type="SUPFAM" id="SSF54637">
    <property type="entry name" value="Thioesterase/thiol ester dehydrase-isomerase"/>
    <property type="match status" value="1"/>
</dbReference>
<dbReference type="NCBIfam" id="NF000582">
    <property type="entry name" value="PRK00006.1"/>
    <property type="match status" value="1"/>
</dbReference>
<evidence type="ECO:0000256" key="9">
    <source>
        <dbReference type="ARBA" id="ARBA00025049"/>
    </source>
</evidence>
<keyword evidence="6 10" id="KW-0441">Lipid A biosynthesis</keyword>
<dbReference type="Pfam" id="PF07977">
    <property type="entry name" value="FabA"/>
    <property type="match status" value="1"/>
</dbReference>
<dbReference type="FunFam" id="3.10.129.10:FF:000001">
    <property type="entry name" value="3-hydroxyacyl-[acyl-carrier-protein] dehydratase FabZ"/>
    <property type="match status" value="1"/>
</dbReference>
<dbReference type="GO" id="GO:0019171">
    <property type="term" value="F:(3R)-hydroxyacyl-[acyl-carrier-protein] dehydratase activity"/>
    <property type="evidence" value="ECO:0007669"/>
    <property type="project" value="UniProtKB-EC"/>
</dbReference>
<dbReference type="Proteomes" id="UP000663505">
    <property type="component" value="Chromosome"/>
</dbReference>
<sequence>MEVVCVAEFELPMYVEDIRKVLPHRYPFLLIDRVTELEPGKRAVGYKMVSVNEPHFTGHFPDYPLMPGVLMVEAMAQLGGVAVLALPEMEGKLPMFAGIDSCRFRGQVRPGDKLELDVTIDRLRGSMGRGHGVATVDGEKVCEATILFALA</sequence>
<dbReference type="NCBIfam" id="TIGR01750">
    <property type="entry name" value="fabZ"/>
    <property type="match status" value="1"/>
</dbReference>
<dbReference type="KEGG" id="afx:JZ786_00325"/>
<dbReference type="GO" id="GO:0005737">
    <property type="term" value="C:cytoplasm"/>
    <property type="evidence" value="ECO:0007669"/>
    <property type="project" value="UniProtKB-SubCell"/>
</dbReference>
<dbReference type="AlphaFoldDB" id="A0A9X7Z7T1"/>
<name>A0A9X7Z7T1_9BACL</name>
<keyword evidence="12" id="KW-1185">Reference proteome</keyword>
<evidence type="ECO:0000256" key="3">
    <source>
        <dbReference type="ARBA" id="ARBA00009174"/>
    </source>
</evidence>
<proteinExistence type="inferred from homology"/>
<evidence type="ECO:0000313" key="11">
    <source>
        <dbReference type="EMBL" id="QSO47553.1"/>
    </source>
</evidence>
<evidence type="ECO:0000256" key="5">
    <source>
        <dbReference type="ARBA" id="ARBA00022516"/>
    </source>
</evidence>
<feature type="active site" evidence="10">
    <location>
        <position position="59"/>
    </location>
</feature>
<comment type="similarity">
    <text evidence="3 10">Belongs to the thioester dehydratase family. FabZ subfamily.</text>
</comment>
<dbReference type="CDD" id="cd01288">
    <property type="entry name" value="FabZ"/>
    <property type="match status" value="1"/>
</dbReference>
<organism evidence="11 12">
    <name type="scientific">Alicyclobacillus mengziensis</name>
    <dbReference type="NCBI Taxonomy" id="2931921"/>
    <lineage>
        <taxon>Bacteria</taxon>
        <taxon>Bacillati</taxon>
        <taxon>Bacillota</taxon>
        <taxon>Bacilli</taxon>
        <taxon>Bacillales</taxon>
        <taxon>Alicyclobacillaceae</taxon>
        <taxon>Alicyclobacillus</taxon>
    </lineage>
</organism>
<protein>
    <recommendedName>
        <fullName evidence="10">3-hydroxyacyl-[acyl-carrier-protein] dehydratase FabZ</fullName>
        <ecNumber evidence="10">4.2.1.59</ecNumber>
    </recommendedName>
    <alternativeName>
        <fullName evidence="10">(3R)-hydroxymyristoyl-[acyl-carrier-protein] dehydratase</fullName>
        <shortName evidence="10">(3R)-hydroxymyristoyl-ACP dehydrase</shortName>
    </alternativeName>
    <alternativeName>
        <fullName evidence="10">Beta-hydroxyacyl-ACP dehydratase</fullName>
    </alternativeName>
</protein>
<evidence type="ECO:0000256" key="8">
    <source>
        <dbReference type="ARBA" id="ARBA00023239"/>
    </source>
</evidence>
<keyword evidence="5 10" id="KW-0444">Lipid biosynthesis</keyword>
<evidence type="ECO:0000256" key="6">
    <source>
        <dbReference type="ARBA" id="ARBA00022556"/>
    </source>
</evidence>
<evidence type="ECO:0000256" key="2">
    <source>
        <dbReference type="ARBA" id="ARBA00004496"/>
    </source>
</evidence>
<dbReference type="Gene3D" id="3.10.129.10">
    <property type="entry name" value="Hotdog Thioesterase"/>
    <property type="match status" value="1"/>
</dbReference>
<keyword evidence="7 10" id="KW-0443">Lipid metabolism</keyword>
<dbReference type="PANTHER" id="PTHR30272:SF1">
    <property type="entry name" value="3-HYDROXYACYL-[ACYL-CARRIER-PROTEIN] DEHYDRATASE"/>
    <property type="match status" value="1"/>
</dbReference>
<keyword evidence="8 10" id="KW-0456">Lyase</keyword>
<evidence type="ECO:0000313" key="12">
    <source>
        <dbReference type="Proteomes" id="UP000663505"/>
    </source>
</evidence>
<dbReference type="InterPro" id="IPR029069">
    <property type="entry name" value="HotDog_dom_sf"/>
</dbReference>
<evidence type="ECO:0000256" key="7">
    <source>
        <dbReference type="ARBA" id="ARBA00023098"/>
    </source>
</evidence>
<gene>
    <name evidence="10 11" type="primary">fabZ</name>
    <name evidence="11" type="ORF">JZ786_00325</name>
</gene>
<dbReference type="GO" id="GO:0006633">
    <property type="term" value="P:fatty acid biosynthetic process"/>
    <property type="evidence" value="ECO:0007669"/>
    <property type="project" value="UniProtKB-UniRule"/>
</dbReference>
<comment type="catalytic activity">
    <reaction evidence="1 10">
        <text>a (3R)-hydroxyacyl-[ACP] = a (2E)-enoyl-[ACP] + H2O</text>
        <dbReference type="Rhea" id="RHEA:13097"/>
        <dbReference type="Rhea" id="RHEA-COMP:9925"/>
        <dbReference type="Rhea" id="RHEA-COMP:9945"/>
        <dbReference type="ChEBI" id="CHEBI:15377"/>
        <dbReference type="ChEBI" id="CHEBI:78784"/>
        <dbReference type="ChEBI" id="CHEBI:78827"/>
        <dbReference type="EC" id="4.2.1.59"/>
    </reaction>
</comment>
<dbReference type="EC" id="4.2.1.59" evidence="10"/>